<proteinExistence type="predicted"/>
<feature type="non-terminal residue" evidence="1">
    <location>
        <position position="1"/>
    </location>
</feature>
<name>A0A0G1N7C8_9BACT</name>
<evidence type="ECO:0000313" key="1">
    <source>
        <dbReference type="EMBL" id="KKU16469.1"/>
    </source>
</evidence>
<accession>A0A0G1N7C8</accession>
<gene>
    <name evidence="1" type="ORF">UX24_C0009G0001</name>
</gene>
<comment type="caution">
    <text evidence="1">The sequence shown here is derived from an EMBL/GenBank/DDBJ whole genome shotgun (WGS) entry which is preliminary data.</text>
</comment>
<dbReference type="Proteomes" id="UP000034020">
    <property type="component" value="Unassembled WGS sequence"/>
</dbReference>
<protein>
    <submittedName>
        <fullName evidence="1">Uncharacterized protein</fullName>
    </submittedName>
</protein>
<dbReference type="EMBL" id="LCLL01000009">
    <property type="protein sequence ID" value="KKU16469.1"/>
    <property type="molecule type" value="Genomic_DNA"/>
</dbReference>
<sequence>DCYLVDLILDNITSYQDSNSKSGGAPKPLGGLWGDIWSMVIEGWGRSKGFYASNAAAVLIFTRISFSNLGFSLRNCRAPSTP</sequence>
<organism evidence="1 2">
    <name type="scientific">Candidatus Giovannonibacteria bacterium GW2011_GWB1_45_9b</name>
    <dbReference type="NCBI Taxonomy" id="1618653"/>
    <lineage>
        <taxon>Bacteria</taxon>
        <taxon>Candidatus Giovannoniibacteriota</taxon>
    </lineage>
</organism>
<evidence type="ECO:0000313" key="2">
    <source>
        <dbReference type="Proteomes" id="UP000034020"/>
    </source>
</evidence>
<reference evidence="1 2" key="1">
    <citation type="journal article" date="2015" name="Nature">
        <title>rRNA introns, odd ribosomes, and small enigmatic genomes across a large radiation of phyla.</title>
        <authorList>
            <person name="Brown C.T."/>
            <person name="Hug L.A."/>
            <person name="Thomas B.C."/>
            <person name="Sharon I."/>
            <person name="Castelle C.J."/>
            <person name="Singh A."/>
            <person name="Wilkins M.J."/>
            <person name="Williams K.H."/>
            <person name="Banfield J.F."/>
        </authorList>
    </citation>
    <scope>NUCLEOTIDE SEQUENCE [LARGE SCALE GENOMIC DNA]</scope>
</reference>
<dbReference type="AlphaFoldDB" id="A0A0G1N7C8"/>